<accession>A0A388T7T7</accession>
<sequence length="84" mass="9883">MRITNKPRMLSMNQLSFFSNKLKQNTTIINTIKNINEQIVKETIPLLYIKNGELMNKVIDTGNQYLLKCFILSLPFHHSSEWEL</sequence>
<proteinExistence type="predicted"/>
<reference evidence="1 2" key="1">
    <citation type="journal article" date="2019" name="ISME J.">
        <title>Genome analyses of uncultured TG2/ZB3 bacteria in 'Margulisbacteria' specifically attached to ectosymbiotic spirochetes of protists in the termite gut.</title>
        <authorList>
            <person name="Utami Y.D."/>
            <person name="Kuwahara H."/>
            <person name="Igai K."/>
            <person name="Murakami T."/>
            <person name="Sugaya K."/>
            <person name="Morikawa T."/>
            <person name="Nagura Y."/>
            <person name="Yuki M."/>
            <person name="Deevong P."/>
            <person name="Inoue T."/>
            <person name="Kihara K."/>
            <person name="Lo N."/>
            <person name="Yamada A."/>
            <person name="Ohkuma M."/>
            <person name="Hongoh Y."/>
        </authorList>
    </citation>
    <scope>NUCLEOTIDE SEQUENCE [LARGE SCALE GENOMIC DNA]</scope>
    <source>
        <strain evidence="1">NkOx7-01</strain>
    </source>
</reference>
<evidence type="ECO:0000313" key="1">
    <source>
        <dbReference type="EMBL" id="GBR72691.1"/>
    </source>
</evidence>
<dbReference type="AlphaFoldDB" id="A0A388T7T7"/>
<organism evidence="1 2">
    <name type="scientific">Termititenax aidoneus</name>
    <dbReference type="NCBI Taxonomy" id="2218524"/>
    <lineage>
        <taxon>Bacteria</taxon>
        <taxon>Bacillati</taxon>
        <taxon>Candidatus Margulisiibacteriota</taxon>
        <taxon>Candidatus Termititenacia</taxon>
        <taxon>Candidatus Termititenacales</taxon>
        <taxon>Candidatus Termititenacaceae</taxon>
        <taxon>Candidatus Termititenax</taxon>
    </lineage>
</organism>
<gene>
    <name evidence="1" type="ORF">NO1_0188</name>
</gene>
<dbReference type="EMBL" id="BGZN01000002">
    <property type="protein sequence ID" value="GBR72691.1"/>
    <property type="molecule type" value="Genomic_DNA"/>
</dbReference>
<dbReference type="Proteomes" id="UP000269352">
    <property type="component" value="Unassembled WGS sequence"/>
</dbReference>
<keyword evidence="2" id="KW-1185">Reference proteome</keyword>
<protein>
    <submittedName>
        <fullName evidence="1">Uncharacterized protein</fullName>
    </submittedName>
</protein>
<comment type="caution">
    <text evidence="1">The sequence shown here is derived from an EMBL/GenBank/DDBJ whole genome shotgun (WGS) entry which is preliminary data.</text>
</comment>
<evidence type="ECO:0000313" key="2">
    <source>
        <dbReference type="Proteomes" id="UP000269352"/>
    </source>
</evidence>
<name>A0A388T7T7_TERA1</name>